<accession>A0ABR7Q176</accession>
<evidence type="ECO:0000313" key="3">
    <source>
        <dbReference type="Proteomes" id="UP000736373"/>
    </source>
</evidence>
<name>A0ABR7Q176_9BURK</name>
<feature type="transmembrane region" description="Helical" evidence="1">
    <location>
        <begin position="59"/>
        <end position="78"/>
    </location>
</feature>
<proteinExistence type="predicted"/>
<keyword evidence="1" id="KW-1133">Transmembrane helix</keyword>
<dbReference type="EMBL" id="VZQQ01000091">
    <property type="protein sequence ID" value="MBC8752278.1"/>
    <property type="molecule type" value="Genomic_DNA"/>
</dbReference>
<dbReference type="RefSeq" id="WP_187639149.1">
    <property type="nucleotide sequence ID" value="NZ_VZQQ01000091.1"/>
</dbReference>
<reference evidence="2 3" key="1">
    <citation type="submission" date="2019-09" db="EMBL/GenBank/DDBJ databases">
        <title>Paraburkholderia podalyriae sp. nov., A South African Podalyria-associated rhizobium.</title>
        <authorList>
            <person name="Mavima L."/>
            <person name="Beukes C.W."/>
            <person name="Palmer M."/>
            <person name="De Meyer S.E."/>
            <person name="James E.K."/>
            <person name="Maluk M."/>
            <person name="Avontuur J.R."/>
            <person name="Chan W.Y."/>
            <person name="Venter S.N."/>
            <person name="Steenkamp E.T."/>
        </authorList>
    </citation>
    <scope>NUCLEOTIDE SEQUENCE [LARGE SCALE GENOMIC DNA]</scope>
    <source>
        <strain evidence="2 3">WC7.3b</strain>
    </source>
</reference>
<keyword evidence="1" id="KW-0812">Transmembrane</keyword>
<evidence type="ECO:0000256" key="1">
    <source>
        <dbReference type="SAM" id="Phobius"/>
    </source>
</evidence>
<protein>
    <submittedName>
        <fullName evidence="2">Uncharacterized protein</fullName>
    </submittedName>
</protein>
<keyword evidence="1" id="KW-0472">Membrane</keyword>
<gene>
    <name evidence="2" type="ORF">F6X42_39400</name>
</gene>
<keyword evidence="3" id="KW-1185">Reference proteome</keyword>
<organism evidence="2 3">
    <name type="scientific">Paraburkholderia podalyriae</name>
    <dbReference type="NCBI Taxonomy" id="1938811"/>
    <lineage>
        <taxon>Bacteria</taxon>
        <taxon>Pseudomonadati</taxon>
        <taxon>Pseudomonadota</taxon>
        <taxon>Betaproteobacteria</taxon>
        <taxon>Burkholderiales</taxon>
        <taxon>Burkholderiaceae</taxon>
        <taxon>Paraburkholderia</taxon>
    </lineage>
</organism>
<comment type="caution">
    <text evidence="2">The sequence shown here is derived from an EMBL/GenBank/DDBJ whole genome shotgun (WGS) entry which is preliminary data.</text>
</comment>
<dbReference type="Proteomes" id="UP000736373">
    <property type="component" value="Unassembled WGS sequence"/>
</dbReference>
<sequence length="87" mass="9092">MANDLRTALGKEWLGSLDDPASPASIAAKLGHDLFVNKGLVPTAFEKIESILPTESLKLLFTIIGAVVGGIVGSWIALKLGLPTHGK</sequence>
<evidence type="ECO:0000313" key="2">
    <source>
        <dbReference type="EMBL" id="MBC8752278.1"/>
    </source>
</evidence>